<feature type="compositionally biased region" description="Polar residues" evidence="1">
    <location>
        <begin position="52"/>
        <end position="61"/>
    </location>
</feature>
<evidence type="ECO:0000313" key="2">
    <source>
        <dbReference type="EMBL" id="VEL33863.1"/>
    </source>
</evidence>
<feature type="compositionally biased region" description="Low complexity" evidence="1">
    <location>
        <begin position="20"/>
        <end position="46"/>
    </location>
</feature>
<organism evidence="2 3">
    <name type="scientific">Protopolystoma xenopodis</name>
    <dbReference type="NCBI Taxonomy" id="117903"/>
    <lineage>
        <taxon>Eukaryota</taxon>
        <taxon>Metazoa</taxon>
        <taxon>Spiralia</taxon>
        <taxon>Lophotrochozoa</taxon>
        <taxon>Platyhelminthes</taxon>
        <taxon>Monogenea</taxon>
        <taxon>Polyopisthocotylea</taxon>
        <taxon>Polystomatidea</taxon>
        <taxon>Polystomatidae</taxon>
        <taxon>Protopolystoma</taxon>
    </lineage>
</organism>
<name>A0A448XCU2_9PLAT</name>
<sequence>MAQIQEGLHVLQEECPGLLTGRATGIPTPAPTAPSSVSATSATADGGTEGTNNSTAVTSVRPSDASVADTIGSVTGTGTATATEGSSAEHSGPSSQSELATLLASMLNMMAITNLPANEQSLVAGQTGAGTTGLFGQVNI</sequence>
<comment type="caution">
    <text evidence="2">The sequence shown here is derived from an EMBL/GenBank/DDBJ whole genome shotgun (WGS) entry which is preliminary data.</text>
</comment>
<proteinExistence type="predicted"/>
<evidence type="ECO:0000256" key="1">
    <source>
        <dbReference type="SAM" id="MobiDB-lite"/>
    </source>
</evidence>
<dbReference type="EMBL" id="CAAALY010246576">
    <property type="protein sequence ID" value="VEL33863.1"/>
    <property type="molecule type" value="Genomic_DNA"/>
</dbReference>
<accession>A0A448XCU2</accession>
<dbReference type="Proteomes" id="UP000784294">
    <property type="component" value="Unassembled WGS sequence"/>
</dbReference>
<feature type="compositionally biased region" description="Low complexity" evidence="1">
    <location>
        <begin position="76"/>
        <end position="89"/>
    </location>
</feature>
<gene>
    <name evidence="2" type="ORF">PXEA_LOCUS27303</name>
</gene>
<protein>
    <submittedName>
        <fullName evidence="2">Uncharacterized protein</fullName>
    </submittedName>
</protein>
<keyword evidence="3" id="KW-1185">Reference proteome</keyword>
<dbReference type="AlphaFoldDB" id="A0A448XCU2"/>
<reference evidence="2" key="1">
    <citation type="submission" date="2018-11" db="EMBL/GenBank/DDBJ databases">
        <authorList>
            <consortium name="Pathogen Informatics"/>
        </authorList>
    </citation>
    <scope>NUCLEOTIDE SEQUENCE</scope>
</reference>
<feature type="region of interest" description="Disordered" evidence="1">
    <location>
        <begin position="20"/>
        <end position="97"/>
    </location>
</feature>
<evidence type="ECO:0000313" key="3">
    <source>
        <dbReference type="Proteomes" id="UP000784294"/>
    </source>
</evidence>